<dbReference type="STRING" id="314283.MED297_07536"/>
<feature type="transmembrane region" description="Helical" evidence="1">
    <location>
        <begin position="62"/>
        <end position="79"/>
    </location>
</feature>
<feature type="transmembrane region" description="Helical" evidence="1">
    <location>
        <begin position="296"/>
        <end position="319"/>
    </location>
</feature>
<feature type="transmembrane region" description="Helical" evidence="1">
    <location>
        <begin position="240"/>
        <end position="258"/>
    </location>
</feature>
<keyword evidence="1" id="KW-1133">Transmembrane helix</keyword>
<feature type="transmembrane region" description="Helical" evidence="1">
    <location>
        <begin position="331"/>
        <end position="349"/>
    </location>
</feature>
<evidence type="ECO:0008006" key="4">
    <source>
        <dbReference type="Google" id="ProtNLM"/>
    </source>
</evidence>
<feature type="transmembrane region" description="Helical" evidence="1">
    <location>
        <begin position="115"/>
        <end position="134"/>
    </location>
</feature>
<dbReference type="HOGENOM" id="CLU_041785_2_0_6"/>
<dbReference type="Proteomes" id="UP000005953">
    <property type="component" value="Unassembled WGS sequence"/>
</dbReference>
<feature type="transmembrane region" description="Helical" evidence="1">
    <location>
        <begin position="146"/>
        <end position="165"/>
    </location>
</feature>
<dbReference type="InterPro" id="IPR010266">
    <property type="entry name" value="NnrS"/>
</dbReference>
<feature type="transmembrane region" description="Helical" evidence="1">
    <location>
        <begin position="177"/>
        <end position="198"/>
    </location>
</feature>
<dbReference type="Pfam" id="PF05940">
    <property type="entry name" value="NnrS"/>
    <property type="match status" value="1"/>
</dbReference>
<accession>A4BIJ8</accession>
<protein>
    <recommendedName>
        <fullName evidence="4">NnrS family protein</fullName>
    </recommendedName>
</protein>
<evidence type="ECO:0000313" key="3">
    <source>
        <dbReference type="Proteomes" id="UP000005953"/>
    </source>
</evidence>
<feature type="transmembrane region" description="Helical" evidence="1">
    <location>
        <begin position="91"/>
        <end position="109"/>
    </location>
</feature>
<keyword evidence="1" id="KW-0812">Transmembrane</keyword>
<dbReference type="EMBL" id="AAOE01000026">
    <property type="protein sequence ID" value="EAR08077.1"/>
    <property type="molecule type" value="Genomic_DNA"/>
</dbReference>
<keyword evidence="3" id="KW-1185">Reference proteome</keyword>
<dbReference type="OrthoDB" id="9770040at2"/>
<feature type="transmembrane region" description="Helical" evidence="1">
    <location>
        <begin position="361"/>
        <end position="381"/>
    </location>
</feature>
<name>A4BIJ8_9GAMM</name>
<dbReference type="RefSeq" id="WP_008045440.1">
    <property type="nucleotide sequence ID" value="NZ_CH724152.1"/>
</dbReference>
<proteinExistence type="predicted"/>
<dbReference type="AlphaFoldDB" id="A4BIJ8"/>
<feature type="transmembrane region" description="Helical" evidence="1">
    <location>
        <begin position="23"/>
        <end position="42"/>
    </location>
</feature>
<comment type="caution">
    <text evidence="2">The sequence shown here is derived from an EMBL/GenBank/DDBJ whole genome shotgun (WGS) entry which is preliminary data.</text>
</comment>
<evidence type="ECO:0000256" key="1">
    <source>
        <dbReference type="SAM" id="Phobius"/>
    </source>
</evidence>
<feature type="transmembrane region" description="Helical" evidence="1">
    <location>
        <begin position="210"/>
        <end position="234"/>
    </location>
</feature>
<gene>
    <name evidence="2" type="ORF">MED297_07536</name>
</gene>
<evidence type="ECO:0000313" key="2">
    <source>
        <dbReference type="EMBL" id="EAR08077.1"/>
    </source>
</evidence>
<organism evidence="2 3">
    <name type="scientific">Reinekea blandensis MED297</name>
    <dbReference type="NCBI Taxonomy" id="314283"/>
    <lineage>
        <taxon>Bacteria</taxon>
        <taxon>Pseudomonadati</taxon>
        <taxon>Pseudomonadota</taxon>
        <taxon>Gammaproteobacteria</taxon>
        <taxon>Oceanospirillales</taxon>
        <taxon>Saccharospirillaceae</taxon>
        <taxon>Reinekea</taxon>
    </lineage>
</organism>
<sequence length="397" mass="43403">MSTQSPIHQDFQVPLFRLAFRPFFWFSAAFGAISIALWAMAYSGRLVFSPYGGSYFWHLHEMLFGFTVGVIVGFLLTAVQNWTGVTSVKAVPLVLLFLLWLCARVMMFFPDAFSALSIAILDVLFLPAAALAFARPIVKVRLWRNLFFIPILLTLAVLNGLMHLSLSGAVAVSAPSIGYLTVLLISLVMTIMGGRVFPMFTANGTGTARVAPIAILEKLSIGSVLLSVVATLGFLNTPAIVLGLIYFFTGAINLIRALRWRIWVTYSTPLVWSLHLSYWFVCLGYGLLGLNQFQLLASASTALHAITVGGIGFMILSMISRVSLGHTGRRIAVGYTMTIALVLMLLSVVSRVALPYLLSDYALAIQVSAALWVMAFGLFMVRYAPVVFRARVDGRPG</sequence>
<keyword evidence="1" id="KW-0472">Membrane</keyword>
<reference evidence="2 3" key="1">
    <citation type="submission" date="2006-02" db="EMBL/GenBank/DDBJ databases">
        <authorList>
            <person name="Pinhassi J."/>
            <person name="Pedros-Alio C."/>
            <person name="Ferriera S."/>
            <person name="Johnson J."/>
            <person name="Kravitz S."/>
            <person name="Halpern A."/>
            <person name="Remington K."/>
            <person name="Beeson K."/>
            <person name="Tran B."/>
            <person name="Rogers Y.-H."/>
            <person name="Friedman R."/>
            <person name="Venter J.C."/>
        </authorList>
    </citation>
    <scope>NUCLEOTIDE SEQUENCE [LARGE SCALE GENOMIC DNA]</scope>
    <source>
        <strain evidence="2 3">MED297</strain>
    </source>
</reference>
<feature type="transmembrane region" description="Helical" evidence="1">
    <location>
        <begin position="270"/>
        <end position="290"/>
    </location>
</feature>